<evidence type="ECO:0008006" key="3">
    <source>
        <dbReference type="Google" id="ProtNLM"/>
    </source>
</evidence>
<dbReference type="RefSeq" id="WP_073582467.1">
    <property type="nucleotide sequence ID" value="NZ_AP024897.1"/>
</dbReference>
<proteinExistence type="predicted"/>
<dbReference type="AlphaFoldDB" id="A0A1M7YUW2"/>
<keyword evidence="2" id="KW-1185">Reference proteome</keyword>
<gene>
    <name evidence="1" type="ORF">VQ7734_02239</name>
</gene>
<sequence>MYRHNKKIKRLATKAPLHSPARAAEMSGLRRYPVRQLSPEKMEIDQPDEAMEVDQKINPYQLTHNCYYCTAAYLAGYDDVNDMVGETGIMQQHTAPLDEIMSLFQYVGLTYNYHHSTNPADIELAKKSGKRFGLAYVRNDPGRTGHMVVIEHGRIIDTQQDHKEVDPIAEQAVEFHFFELNH</sequence>
<evidence type="ECO:0000313" key="2">
    <source>
        <dbReference type="Proteomes" id="UP000184600"/>
    </source>
</evidence>
<dbReference type="EMBL" id="FRFG01000025">
    <property type="protein sequence ID" value="SHO56470.1"/>
    <property type="molecule type" value="Genomic_DNA"/>
</dbReference>
<accession>A0A1M7YUW2</accession>
<reference evidence="2" key="1">
    <citation type="submission" date="2016-12" db="EMBL/GenBank/DDBJ databases">
        <authorList>
            <person name="Rodrigo-Torres L."/>
            <person name="Arahal R.D."/>
            <person name="Lucena T."/>
        </authorList>
    </citation>
    <scope>NUCLEOTIDE SEQUENCE [LARGE SCALE GENOMIC DNA]</scope>
</reference>
<dbReference type="OrthoDB" id="1373089at2"/>
<name>A0A1M7YUW2_9VIBR</name>
<organism evidence="1 2">
    <name type="scientific">Vibrio quintilis</name>
    <dbReference type="NCBI Taxonomy" id="1117707"/>
    <lineage>
        <taxon>Bacteria</taxon>
        <taxon>Pseudomonadati</taxon>
        <taxon>Pseudomonadota</taxon>
        <taxon>Gammaproteobacteria</taxon>
        <taxon>Vibrionales</taxon>
        <taxon>Vibrionaceae</taxon>
        <taxon>Vibrio</taxon>
    </lineage>
</organism>
<protein>
    <recommendedName>
        <fullName evidence="3">Peptidase C39-like domain-containing protein</fullName>
    </recommendedName>
</protein>
<dbReference type="STRING" id="1117707.VQ7734_02239"/>
<dbReference type="Proteomes" id="UP000184600">
    <property type="component" value="Unassembled WGS sequence"/>
</dbReference>
<evidence type="ECO:0000313" key="1">
    <source>
        <dbReference type="EMBL" id="SHO56470.1"/>
    </source>
</evidence>